<dbReference type="EMBL" id="CP032680">
    <property type="protein sequence ID" value="AZZ67185.1"/>
    <property type="molecule type" value="Genomic_DNA"/>
</dbReference>
<reference evidence="1 2" key="1">
    <citation type="submission" date="2018-10" db="EMBL/GenBank/DDBJ databases">
        <title>Complete genome sequencing of Lactobacillus johnsonii ZLJ010.</title>
        <authorList>
            <person name="Zhang W."/>
            <person name="Ji H."/>
            <person name="Wang J."/>
            <person name="Zhang D."/>
            <person name="Liu H."/>
            <person name="Wang S."/>
            <person name="Wang Y."/>
        </authorList>
    </citation>
    <scope>NUCLEOTIDE SEQUENCE [LARGE SCALE GENOMIC DNA]</scope>
    <source>
        <strain evidence="1 2">ZLJ010</strain>
    </source>
</reference>
<dbReference type="AlphaFoldDB" id="A0A9W4E8U7"/>
<organism evidence="1 2">
    <name type="scientific">Lactobacillus johnsonii</name>
    <dbReference type="NCBI Taxonomy" id="33959"/>
    <lineage>
        <taxon>Bacteria</taxon>
        <taxon>Bacillati</taxon>
        <taxon>Bacillota</taxon>
        <taxon>Bacilli</taxon>
        <taxon>Lactobacillales</taxon>
        <taxon>Lactobacillaceae</taxon>
        <taxon>Lactobacillus</taxon>
    </lineage>
</organism>
<protein>
    <submittedName>
        <fullName evidence="1">Uncharacterized protein</fullName>
    </submittedName>
</protein>
<gene>
    <name evidence="1" type="ORF">D7321_03315</name>
</gene>
<name>A0A9W4E8U7_LACJH</name>
<dbReference type="RefSeq" id="WP_127835595.1">
    <property type="nucleotide sequence ID" value="NZ_CP032680.1"/>
</dbReference>
<dbReference type="Proteomes" id="UP000283758">
    <property type="component" value="Chromosome"/>
</dbReference>
<sequence>MEISISGSLEGDVGIEKMITNLKQVDGKAVEAGLFGGFAQNKAIWQEYGTSRGIPARPFLRNTMYENEARFASFILPYIQNVLEGGSADAGLDALGQFMAMSIKRTIASGGFTPLALSTVKKKGHSKPLLDTGDMYGSISWRTTAWKKG</sequence>
<proteinExistence type="predicted"/>
<evidence type="ECO:0000313" key="1">
    <source>
        <dbReference type="EMBL" id="AZZ67185.1"/>
    </source>
</evidence>
<evidence type="ECO:0000313" key="2">
    <source>
        <dbReference type="Proteomes" id="UP000283758"/>
    </source>
</evidence>
<accession>A0A9W4E8U7</accession>